<feature type="domain" description="Nucleoporin nup120-like HEAT repeat" evidence="7">
    <location>
        <begin position="892"/>
        <end position="1065"/>
    </location>
</feature>
<dbReference type="Proteomes" id="UP000327013">
    <property type="component" value="Unassembled WGS sequence"/>
</dbReference>
<dbReference type="SUPFAM" id="SSF50998">
    <property type="entry name" value="Quinoprotein alcohol dehydrogenase-like"/>
    <property type="match status" value="1"/>
</dbReference>
<keyword evidence="2" id="KW-0813">Transport</keyword>
<evidence type="ECO:0000259" key="5">
    <source>
        <dbReference type="Pfam" id="PF11715"/>
    </source>
</evidence>
<proteinExistence type="predicted"/>
<reference evidence="8 9" key="1">
    <citation type="submission" date="2019-06" db="EMBL/GenBank/DDBJ databases">
        <title>A chromosomal-level reference genome of Carpinus fangiana (Coryloideae, Betulaceae).</title>
        <authorList>
            <person name="Yang X."/>
            <person name="Wang Z."/>
            <person name="Zhang L."/>
            <person name="Hao G."/>
            <person name="Liu J."/>
            <person name="Yang Y."/>
        </authorList>
    </citation>
    <scope>NUCLEOTIDE SEQUENCE [LARGE SCALE GENOMIC DNA]</scope>
    <source>
        <strain evidence="8">Cfa_2016G</strain>
        <tissue evidence="8">Leaf</tissue>
    </source>
</reference>
<evidence type="ECO:0000256" key="2">
    <source>
        <dbReference type="ARBA" id="ARBA00022448"/>
    </source>
</evidence>
<dbReference type="InterPro" id="IPR056548">
    <property type="entry name" value="HEAT_Nup120"/>
</dbReference>
<dbReference type="Pfam" id="PF21486">
    <property type="entry name" value="NUP120_helical"/>
    <property type="match status" value="1"/>
</dbReference>
<comment type="subcellular location">
    <subcellularLocation>
        <location evidence="1">Nucleus</location>
    </subcellularLocation>
</comment>
<dbReference type="AlphaFoldDB" id="A0A5N6L568"/>
<dbReference type="GO" id="GO:0005643">
    <property type="term" value="C:nuclear pore"/>
    <property type="evidence" value="ECO:0007669"/>
    <property type="project" value="UniProtKB-ARBA"/>
</dbReference>
<evidence type="ECO:0000313" key="9">
    <source>
        <dbReference type="Proteomes" id="UP000327013"/>
    </source>
</evidence>
<evidence type="ECO:0000256" key="3">
    <source>
        <dbReference type="ARBA" id="ARBA00023242"/>
    </source>
</evidence>
<evidence type="ECO:0000313" key="8">
    <source>
        <dbReference type="EMBL" id="KAB8748965.1"/>
    </source>
</evidence>
<evidence type="ECO:0000259" key="7">
    <source>
        <dbReference type="Pfam" id="PF23300"/>
    </source>
</evidence>
<dbReference type="PANTHER" id="PTHR21286">
    <property type="entry name" value="NUCLEAR PORE COMPLEX PROTEIN NUP160"/>
    <property type="match status" value="1"/>
</dbReference>
<dbReference type="InterPro" id="IPR021717">
    <property type="entry name" value="Nucleoporin_Nup160"/>
</dbReference>
<evidence type="ECO:0000256" key="4">
    <source>
        <dbReference type="SAM" id="MobiDB-lite"/>
    </source>
</evidence>
<dbReference type="InterPro" id="IPR011047">
    <property type="entry name" value="Quinoprotein_ADH-like_sf"/>
</dbReference>
<dbReference type="InterPro" id="IPR059141">
    <property type="entry name" value="Beta-prop_Nup120_160"/>
</dbReference>
<dbReference type="EMBL" id="VIBQ01000098">
    <property type="protein sequence ID" value="KAB8748965.1"/>
    <property type="molecule type" value="Genomic_DNA"/>
</dbReference>
<sequence>MSRHHATCLYQETRLSPDPTTVDSVVGFSLPAHSANAHPHRPAPKRRRIEKPTSDHDEDTFARQHLASESRIHFRHNVDQSKDRLSPHSILWRVLDDRKILELQAVDLYQDGSEKEQYGITLRFEFYSAIRSKGVTFSDTPEGSTGPLIVFIITRLGELYELKIPRQAFARANVLGTQPSEASKWFSSDVPNALSYHPAHNFIAKSDSELWVSSSDGSLVRLERRDTPEGEVTWHESWFTEGSWVKSLSSLIPFKSASSAQFDGVNLNYKTALALAAAPDGAHIWTVCLDHTLKAWDINSGRVILNLDLGGDLSRDMEKPIDRLLDPTHSDLLNLIPSKTGGDEYDVAVFSPWTRQFKFWRVRDATSAEHGVADLQPDFEFIPPIEDLIDTNVWTLEEFHIKPFNDRRKKDWTLWILVRSGSRCHTLHCHFNPRDSIEHLTKAWRTHWSDVSAGLLAADALDLTFGGPAEWVDEVAQSGPQGVTTKWTDFLSYPGRYSDATLEAALTVYRRSLTTTRRPAAPSPLQDSRDLLTRICDSVGSAVVLGRNEDRTPAFDEYNKAVAAQWHIFYGVVKDLHRRREGVLSLALDPEHDMPWIVMAGLVSPVRRCAELDTLCHNRAALSKPDAIPHDSRLLHEIGSRDNVELGGLLHAAKAFRQTMSGSFLQAFRFALDVDMQRSSQNVSWDRLAAIYDQAGFEVSNEDYSALLSSLDSALGGFGSLSGVMIADILDLLQEKQRGHQQKRVLSPTGFKALIRGGQELLQNGLEVLTDVLLLVVFIGADLEEQDMPPDLEPASAFDALMKSYRQYSLLHWLASKTIVLSRDSLTQEADLVRSKPRDPPAVTLMEWLFGGDWNGMLSPPSSDADLLTYWSRAWTLGPPVEDSYDELTAHIRGRLLKHGDVSLSRQFAKFASHDPWGRYVGARSMLTQGDYSGAANTLKQLQPDLDGNFAVQDYDRVGFLDLEQRNQFNAGSTRYYQHVVALFDKAKGAMSYVAEFATLGLRSLDREISDGEFDGDEESTRTEFLSRLFTAYIKTSRLIEAYDVLKTHTDGALRRASLQAFLSATLAKNRTKLLLSLQMSDDLAEEVDEHLATMASKSFNEDRSPFDVSGGALAPYKVLYAWRISRNDMRGAASCLWEQLQRLRQAQHNGSKGEDAEDQIASTYLAMINCLSLVQPEMAWILVRPIANVQKPRFGRAAPVASETKPKRKVVTLEDMRKEWQQELDRVADIAAGRYVLPFDMTELEDGHATSGALDNNVEMDIGT</sequence>
<organism evidence="8 9">
    <name type="scientific">Carpinus fangiana</name>
    <dbReference type="NCBI Taxonomy" id="176857"/>
    <lineage>
        <taxon>Eukaryota</taxon>
        <taxon>Viridiplantae</taxon>
        <taxon>Streptophyta</taxon>
        <taxon>Embryophyta</taxon>
        <taxon>Tracheophyta</taxon>
        <taxon>Spermatophyta</taxon>
        <taxon>Magnoliopsida</taxon>
        <taxon>eudicotyledons</taxon>
        <taxon>Gunneridae</taxon>
        <taxon>Pentapetalae</taxon>
        <taxon>rosids</taxon>
        <taxon>fabids</taxon>
        <taxon>Fagales</taxon>
        <taxon>Betulaceae</taxon>
        <taxon>Carpinus</taxon>
    </lineage>
</organism>
<feature type="compositionally biased region" description="Basic residues" evidence="4">
    <location>
        <begin position="38"/>
        <end position="49"/>
    </location>
</feature>
<gene>
    <name evidence="8" type="ORF">FH972_026516</name>
</gene>
<dbReference type="OrthoDB" id="67716at2759"/>
<feature type="region of interest" description="Disordered" evidence="4">
    <location>
        <begin position="32"/>
        <end position="58"/>
    </location>
</feature>
<dbReference type="Pfam" id="PF23300">
    <property type="entry name" value="HEAT_Nup120"/>
    <property type="match status" value="1"/>
</dbReference>
<name>A0A5N6L568_9ROSI</name>
<feature type="domain" description="Nucleoporin Nup120 helical" evidence="6">
    <location>
        <begin position="672"/>
        <end position="801"/>
    </location>
</feature>
<evidence type="ECO:0000259" key="6">
    <source>
        <dbReference type="Pfam" id="PF21486"/>
    </source>
</evidence>
<dbReference type="Pfam" id="PF11715">
    <property type="entry name" value="Beta-prop_Nup120_160"/>
    <property type="match status" value="1"/>
</dbReference>
<protein>
    <submittedName>
        <fullName evidence="8">Uncharacterized protein</fullName>
    </submittedName>
</protein>
<accession>A0A5N6L568</accession>
<keyword evidence="3" id="KW-0539">Nucleus</keyword>
<keyword evidence="9" id="KW-1185">Reference proteome</keyword>
<comment type="caution">
    <text evidence="8">The sequence shown here is derived from an EMBL/GenBank/DDBJ whole genome shotgun (WGS) entry which is preliminary data.</text>
</comment>
<feature type="domain" description="Nucleoporin Nup120/160 beta-propeller" evidence="5">
    <location>
        <begin position="89"/>
        <end position="613"/>
    </location>
</feature>
<dbReference type="InterPro" id="IPR048884">
    <property type="entry name" value="Nup120_helical"/>
</dbReference>
<dbReference type="PANTHER" id="PTHR21286:SF0">
    <property type="entry name" value="NUCLEAR PORE COMPLEX PROTEIN NUP160"/>
    <property type="match status" value="1"/>
</dbReference>
<evidence type="ECO:0000256" key="1">
    <source>
        <dbReference type="ARBA" id="ARBA00004123"/>
    </source>
</evidence>
<dbReference type="GO" id="GO:0017056">
    <property type="term" value="F:structural constituent of nuclear pore"/>
    <property type="evidence" value="ECO:0007669"/>
    <property type="project" value="TreeGrafter"/>
</dbReference>